<proteinExistence type="inferred from homology"/>
<evidence type="ECO:0000256" key="1">
    <source>
        <dbReference type="ARBA" id="ARBA00004651"/>
    </source>
</evidence>
<evidence type="ECO:0000256" key="4">
    <source>
        <dbReference type="ARBA" id="ARBA00023136"/>
    </source>
</evidence>
<keyword evidence="5" id="KW-0813">Transport</keyword>
<feature type="transmembrane region" description="Helical" evidence="5">
    <location>
        <begin position="494"/>
        <end position="518"/>
    </location>
</feature>
<dbReference type="PANTHER" id="PTHR30325">
    <property type="entry name" value="MEMBRANE COMPONENT OF ABC TRANSPORTER"/>
    <property type="match status" value="1"/>
</dbReference>
<sequence length="534" mass="58954">MMIRKFGWFLVVASLLAMIGEALALQLPTLRWPFNTAREMPGLSMTGISAQNNFVSDGLFPYFGWLLCLVALALGVVVLKQFPAGSKPLPIVQRRIQRFKSVRRGYVSFLLLMLLVLLAALDQSLVGKRALFVSYEGKWYFPAFERKIYSGKDFGQQGDARDAEASYRDLKKQFAEAGSGNFVLMPLVPYDPTGDTITQNMTTLEIRDGKVIDRSGKPFNGLASYVFDADAAREHIRFKFRKGVRQGEAEGRDTEGKRVFTAVYADDVLVTHSLNMEGVSLDAFMGLSDGVLRKIYYNPAPPLPKEGHWLGTNSSGNDILAYLYGGLQVNIKAAVIYVPIIYSLGVTIGLLMGLFGGKFDLIVQRIIEMFSNIPQLFVVIIFSSVVPVKLKGLGIILVILVCFGWMGMTYLMRTAALKEKARDYVAAARVSGASTSRIVFKHILPNTVAILVTLVPFSVSGIIMSLTALDYLGFGLPENYATWGRLLNDGLSKLSAPWIVSSAFVMLVTILVLVTFVGEAVRDAFDPKKFTTYK</sequence>
<feature type="transmembrane region" description="Helical" evidence="5">
    <location>
        <begin position="334"/>
        <end position="354"/>
    </location>
</feature>
<evidence type="ECO:0000256" key="3">
    <source>
        <dbReference type="ARBA" id="ARBA00022989"/>
    </source>
</evidence>
<keyword evidence="3 5" id="KW-1133">Transmembrane helix</keyword>
<dbReference type="Gene3D" id="1.10.3720.10">
    <property type="entry name" value="MetI-like"/>
    <property type="match status" value="1"/>
</dbReference>
<dbReference type="SUPFAM" id="SSF161098">
    <property type="entry name" value="MetI-like"/>
    <property type="match status" value="1"/>
</dbReference>
<evidence type="ECO:0000313" key="8">
    <source>
        <dbReference type="Proteomes" id="UP001597389"/>
    </source>
</evidence>
<feature type="transmembrane region" description="Helical" evidence="5">
    <location>
        <begin position="62"/>
        <end position="82"/>
    </location>
</feature>
<feature type="transmembrane region" description="Helical" evidence="5">
    <location>
        <begin position="447"/>
        <end position="474"/>
    </location>
</feature>
<keyword evidence="2 5" id="KW-0812">Transmembrane</keyword>
<comment type="subcellular location">
    <subcellularLocation>
        <location evidence="1 5">Cell membrane</location>
        <topology evidence="1 5">Multi-pass membrane protein</topology>
    </subcellularLocation>
</comment>
<feature type="transmembrane region" description="Helical" evidence="5">
    <location>
        <begin position="366"/>
        <end position="386"/>
    </location>
</feature>
<gene>
    <name evidence="7" type="ORF">ACFSW8_17575</name>
</gene>
<name>A0ABW4ZFS6_9BACT</name>
<reference evidence="8" key="1">
    <citation type="journal article" date="2019" name="Int. J. Syst. Evol. Microbiol.">
        <title>The Global Catalogue of Microorganisms (GCM) 10K type strain sequencing project: providing services to taxonomists for standard genome sequencing and annotation.</title>
        <authorList>
            <consortium name="The Broad Institute Genomics Platform"/>
            <consortium name="The Broad Institute Genome Sequencing Center for Infectious Disease"/>
            <person name="Wu L."/>
            <person name="Ma J."/>
        </authorList>
    </citation>
    <scope>NUCLEOTIDE SEQUENCE [LARGE SCALE GENOMIC DNA]</scope>
    <source>
        <strain evidence="8">CCUG 57942</strain>
    </source>
</reference>
<evidence type="ECO:0000256" key="5">
    <source>
        <dbReference type="RuleBase" id="RU363032"/>
    </source>
</evidence>
<dbReference type="InterPro" id="IPR000515">
    <property type="entry name" value="MetI-like"/>
</dbReference>
<keyword evidence="8" id="KW-1185">Reference proteome</keyword>
<accession>A0ABW4ZFS6</accession>
<keyword evidence="4 5" id="KW-0472">Membrane</keyword>
<dbReference type="PANTHER" id="PTHR30325:SF0">
    <property type="entry name" value="INNER MEMBRANE ABC TRANSPORTER PERMEASE PROTEIN YEJE"/>
    <property type="match status" value="1"/>
</dbReference>
<organism evidence="7 8">
    <name type="scientific">Rubritalea tangerina</name>
    <dbReference type="NCBI Taxonomy" id="430798"/>
    <lineage>
        <taxon>Bacteria</taxon>
        <taxon>Pseudomonadati</taxon>
        <taxon>Verrucomicrobiota</taxon>
        <taxon>Verrucomicrobiia</taxon>
        <taxon>Verrucomicrobiales</taxon>
        <taxon>Rubritaleaceae</taxon>
        <taxon>Rubritalea</taxon>
    </lineage>
</organism>
<dbReference type="Proteomes" id="UP001597389">
    <property type="component" value="Unassembled WGS sequence"/>
</dbReference>
<feature type="domain" description="ABC transmembrane type-1" evidence="6">
    <location>
        <begin position="327"/>
        <end position="517"/>
    </location>
</feature>
<feature type="transmembrane region" description="Helical" evidence="5">
    <location>
        <begin position="103"/>
        <end position="121"/>
    </location>
</feature>
<dbReference type="EMBL" id="JBHUJB010000089">
    <property type="protein sequence ID" value="MFD2160719.1"/>
    <property type="molecule type" value="Genomic_DNA"/>
</dbReference>
<dbReference type="PROSITE" id="PS50928">
    <property type="entry name" value="ABC_TM1"/>
    <property type="match status" value="1"/>
</dbReference>
<evidence type="ECO:0000259" key="6">
    <source>
        <dbReference type="PROSITE" id="PS50928"/>
    </source>
</evidence>
<comment type="similarity">
    <text evidence="5">Belongs to the binding-protein-dependent transport system permease family.</text>
</comment>
<evidence type="ECO:0000256" key="2">
    <source>
        <dbReference type="ARBA" id="ARBA00022692"/>
    </source>
</evidence>
<feature type="transmembrane region" description="Helical" evidence="5">
    <location>
        <begin position="392"/>
        <end position="412"/>
    </location>
</feature>
<evidence type="ECO:0000313" key="7">
    <source>
        <dbReference type="EMBL" id="MFD2160719.1"/>
    </source>
</evidence>
<dbReference type="RefSeq" id="WP_377089853.1">
    <property type="nucleotide sequence ID" value="NZ_JBHSJL010000014.1"/>
</dbReference>
<comment type="caution">
    <text evidence="7">The sequence shown here is derived from an EMBL/GenBank/DDBJ whole genome shotgun (WGS) entry which is preliminary data.</text>
</comment>
<dbReference type="CDD" id="cd06261">
    <property type="entry name" value="TM_PBP2"/>
    <property type="match status" value="1"/>
</dbReference>
<protein>
    <submittedName>
        <fullName evidence="7">ABC transporter permease subunit</fullName>
    </submittedName>
</protein>
<dbReference type="Pfam" id="PF00528">
    <property type="entry name" value="BPD_transp_1"/>
    <property type="match status" value="1"/>
</dbReference>
<dbReference type="InterPro" id="IPR035906">
    <property type="entry name" value="MetI-like_sf"/>
</dbReference>